<dbReference type="PROSITE" id="PS50932">
    <property type="entry name" value="HTH_LACI_2"/>
    <property type="match status" value="1"/>
</dbReference>
<dbReference type="Pfam" id="PF00356">
    <property type="entry name" value="LacI"/>
    <property type="match status" value="1"/>
</dbReference>
<dbReference type="GO" id="GO:0003677">
    <property type="term" value="F:DNA binding"/>
    <property type="evidence" value="ECO:0007669"/>
    <property type="project" value="UniProtKB-KW"/>
</dbReference>
<feature type="domain" description="HTH lacI-type" evidence="4">
    <location>
        <begin position="10"/>
        <end position="53"/>
    </location>
</feature>
<evidence type="ECO:0000256" key="3">
    <source>
        <dbReference type="ARBA" id="ARBA00023163"/>
    </source>
</evidence>
<dbReference type="RefSeq" id="WP_342758571.1">
    <property type="nucleotide sequence ID" value="NZ_CP146256.1"/>
</dbReference>
<name>A0ABZ3F0B3_9FIRM</name>
<keyword evidence="6" id="KW-1185">Reference proteome</keyword>
<evidence type="ECO:0000256" key="1">
    <source>
        <dbReference type="ARBA" id="ARBA00023015"/>
    </source>
</evidence>
<dbReference type="Gene3D" id="3.40.50.2300">
    <property type="match status" value="2"/>
</dbReference>
<dbReference type="InterPro" id="IPR028082">
    <property type="entry name" value="Peripla_BP_I"/>
</dbReference>
<organism evidence="5 6">
    <name type="scientific">Kineothrix sedimenti</name>
    <dbReference type="NCBI Taxonomy" id="3123317"/>
    <lineage>
        <taxon>Bacteria</taxon>
        <taxon>Bacillati</taxon>
        <taxon>Bacillota</taxon>
        <taxon>Clostridia</taxon>
        <taxon>Lachnospirales</taxon>
        <taxon>Lachnospiraceae</taxon>
        <taxon>Kineothrix</taxon>
    </lineage>
</organism>
<dbReference type="InterPro" id="IPR046335">
    <property type="entry name" value="LacI/GalR-like_sensor"/>
</dbReference>
<dbReference type="SUPFAM" id="SSF47413">
    <property type="entry name" value="lambda repressor-like DNA-binding domains"/>
    <property type="match status" value="1"/>
</dbReference>
<protein>
    <submittedName>
        <fullName evidence="5">LacI family DNA-binding transcriptional regulator</fullName>
    </submittedName>
</protein>
<proteinExistence type="predicted"/>
<dbReference type="CDD" id="cd01392">
    <property type="entry name" value="HTH_LacI"/>
    <property type="match status" value="1"/>
</dbReference>
<reference evidence="5 6" key="1">
    <citation type="submission" date="2024-02" db="EMBL/GenBank/DDBJ databases">
        <title>Bacterial strain from lacustrine sediment.</title>
        <authorList>
            <person name="Petit C."/>
            <person name="Fadhlaoui K."/>
        </authorList>
    </citation>
    <scope>NUCLEOTIDE SEQUENCE [LARGE SCALE GENOMIC DNA]</scope>
    <source>
        <strain evidence="5 6">IPX-CK</strain>
    </source>
</reference>
<evidence type="ECO:0000259" key="4">
    <source>
        <dbReference type="PROSITE" id="PS50932"/>
    </source>
</evidence>
<dbReference type="InterPro" id="IPR000843">
    <property type="entry name" value="HTH_LacI"/>
</dbReference>
<gene>
    <name evidence="5" type="ORF">V6984_04285</name>
</gene>
<dbReference type="Gene3D" id="1.10.260.40">
    <property type="entry name" value="lambda repressor-like DNA-binding domains"/>
    <property type="match status" value="1"/>
</dbReference>
<keyword evidence="1" id="KW-0805">Transcription regulation</keyword>
<keyword evidence="2 5" id="KW-0238">DNA-binding</keyword>
<dbReference type="PANTHER" id="PTHR30146:SF109">
    <property type="entry name" value="HTH-TYPE TRANSCRIPTIONAL REGULATOR GALS"/>
    <property type="match status" value="1"/>
</dbReference>
<dbReference type="PANTHER" id="PTHR30146">
    <property type="entry name" value="LACI-RELATED TRANSCRIPTIONAL REPRESSOR"/>
    <property type="match status" value="1"/>
</dbReference>
<dbReference type="InterPro" id="IPR010982">
    <property type="entry name" value="Lambda_DNA-bd_dom_sf"/>
</dbReference>
<dbReference type="Pfam" id="PF13377">
    <property type="entry name" value="Peripla_BP_3"/>
    <property type="match status" value="1"/>
</dbReference>
<dbReference type="Proteomes" id="UP001451571">
    <property type="component" value="Chromosome"/>
</dbReference>
<accession>A0ABZ3F0B3</accession>
<evidence type="ECO:0000313" key="5">
    <source>
        <dbReference type="EMBL" id="XAH74997.1"/>
    </source>
</evidence>
<evidence type="ECO:0000256" key="2">
    <source>
        <dbReference type="ARBA" id="ARBA00023125"/>
    </source>
</evidence>
<evidence type="ECO:0000313" key="6">
    <source>
        <dbReference type="Proteomes" id="UP001451571"/>
    </source>
</evidence>
<dbReference type="SMART" id="SM00354">
    <property type="entry name" value="HTH_LACI"/>
    <property type="match status" value="1"/>
</dbReference>
<dbReference type="EMBL" id="CP146256">
    <property type="protein sequence ID" value="XAH74997.1"/>
    <property type="molecule type" value="Genomic_DNA"/>
</dbReference>
<keyword evidence="3" id="KW-0804">Transcription</keyword>
<sequence>MEKRNNVMRTTIRTISEATGFSPATVSNALNNKRGVNPATTETIMRVARELEYFEEPILKRILFVMYKTNGLITDDTPFFNLIMDGFQNECKRLGFEMVMQYLDRREEDFEKRVHELTKNSQATVVLVGAELMDEDFHFFENAKCTLLTLDYWNETMDCNGILINNEDAVIKAIHYLAEKGHEEIGYLRGAFRIKAFEAREAGYQRGMSLHRLTCDPANSITVSVTMDGAYQDMQAYLRTQPKLPTAFFADNDMIALGCMKAMLEAGIQIPEQVSIVGFDDLPFSEISTPRLTSLRVPKQAMGEMAVQRIVEMRKAEQAIKTKILVCPDFIERDSVKENRKRSDGL</sequence>
<dbReference type="SUPFAM" id="SSF53822">
    <property type="entry name" value="Periplasmic binding protein-like I"/>
    <property type="match status" value="1"/>
</dbReference>